<keyword evidence="2" id="KW-1185">Reference proteome</keyword>
<dbReference type="RefSeq" id="WP_020583610.1">
    <property type="nucleotide sequence ID" value="NZ_JOJP01000001.1"/>
</dbReference>
<protein>
    <submittedName>
        <fullName evidence="1">Uncharacterized protein</fullName>
    </submittedName>
</protein>
<proteinExistence type="predicted"/>
<gene>
    <name evidence="1" type="ORF">GV64_15045</name>
</gene>
<dbReference type="AlphaFoldDB" id="A0A081KCK0"/>
<comment type="caution">
    <text evidence="1">The sequence shown here is derived from an EMBL/GenBank/DDBJ whole genome shotgun (WGS) entry which is preliminary data.</text>
</comment>
<organism evidence="1 2">
    <name type="scientific">Endozoicomonas elysicola</name>
    <dbReference type="NCBI Taxonomy" id="305900"/>
    <lineage>
        <taxon>Bacteria</taxon>
        <taxon>Pseudomonadati</taxon>
        <taxon>Pseudomonadota</taxon>
        <taxon>Gammaproteobacteria</taxon>
        <taxon>Oceanospirillales</taxon>
        <taxon>Endozoicomonadaceae</taxon>
        <taxon>Endozoicomonas</taxon>
    </lineage>
</organism>
<sequence>MDDTFFGGILMYKLLSAVFLILLAAGVLARSFDLSVYKDGYYLRYEFPRYAKETWFEVTLGKRQGLAGMIDEVKNKASK</sequence>
<dbReference type="STRING" id="305900.GV64_15045"/>
<accession>A0A081KCK0</accession>
<dbReference type="EMBL" id="JOJP01000001">
    <property type="protein sequence ID" value="KEI71876.1"/>
    <property type="molecule type" value="Genomic_DNA"/>
</dbReference>
<name>A0A081KCK0_9GAMM</name>
<reference evidence="1 2" key="1">
    <citation type="submission" date="2014-06" db="EMBL/GenBank/DDBJ databases">
        <title>Whole Genome Sequences of Three Symbiotic Endozoicomonas Bacteria.</title>
        <authorList>
            <person name="Neave M.J."/>
            <person name="Apprill A."/>
            <person name="Voolstra C.R."/>
        </authorList>
    </citation>
    <scope>NUCLEOTIDE SEQUENCE [LARGE SCALE GENOMIC DNA]</scope>
    <source>
        <strain evidence="1 2">DSM 22380</strain>
    </source>
</reference>
<evidence type="ECO:0000313" key="1">
    <source>
        <dbReference type="EMBL" id="KEI71876.1"/>
    </source>
</evidence>
<dbReference type="Proteomes" id="UP000027997">
    <property type="component" value="Unassembled WGS sequence"/>
</dbReference>
<evidence type="ECO:0000313" key="2">
    <source>
        <dbReference type="Proteomes" id="UP000027997"/>
    </source>
</evidence>